<dbReference type="PANTHER" id="PTHR13932:SF5">
    <property type="entry name" value="RADICAL S-ADENOSYL METHIONINE DOMAIN-CONTAINING PROTEIN 1, MITOCHONDRIAL"/>
    <property type="match status" value="1"/>
</dbReference>
<dbReference type="NCBIfam" id="TIGR00539">
    <property type="entry name" value="hemN_rel"/>
    <property type="match status" value="1"/>
</dbReference>
<dbReference type="Proteomes" id="UP001286174">
    <property type="component" value="Unassembled WGS sequence"/>
</dbReference>
<keyword evidence="5 9" id="KW-0479">Metal-binding</keyword>
<keyword evidence="6 9" id="KW-0408">Iron</keyword>
<evidence type="ECO:0000256" key="1">
    <source>
        <dbReference type="ARBA" id="ARBA00006100"/>
    </source>
</evidence>
<keyword evidence="12" id="KW-1185">Reference proteome</keyword>
<keyword evidence="8 9" id="KW-0143">Chaperone</keyword>
<comment type="function">
    <text evidence="9">Probably acts as a heme chaperone, transferring heme to an unknown acceptor. Binds one molecule of heme per monomer, possibly covalently. Binds 1 [4Fe-4S] cluster. The cluster is coordinated with 3 cysteines and an exchangeable S-adenosyl-L-methionine.</text>
</comment>
<reference evidence="11 12" key="1">
    <citation type="submission" date="2022-03" db="EMBL/GenBank/DDBJ databases">
        <title>Novel taxa within the pig intestine.</title>
        <authorList>
            <person name="Wylensek D."/>
            <person name="Bishof K."/>
            <person name="Afrizal A."/>
            <person name="Clavel T."/>
        </authorList>
    </citation>
    <scope>NUCLEOTIDE SEQUENCE [LARGE SCALE GENOMIC DNA]</scope>
    <source>
        <strain evidence="11 12">CLA-KB-P133</strain>
    </source>
</reference>
<dbReference type="GO" id="GO:0005737">
    <property type="term" value="C:cytoplasm"/>
    <property type="evidence" value="ECO:0007669"/>
    <property type="project" value="UniProtKB-SubCell"/>
</dbReference>
<dbReference type="SFLD" id="SFLDF00288">
    <property type="entry name" value="HemN-like__clustered_with_nucl"/>
    <property type="match status" value="1"/>
</dbReference>
<keyword evidence="9" id="KW-0004">4Fe-4S</keyword>
<evidence type="ECO:0000256" key="4">
    <source>
        <dbReference type="ARBA" id="ARBA00022691"/>
    </source>
</evidence>
<evidence type="ECO:0000313" key="11">
    <source>
        <dbReference type="EMBL" id="MDX8419265.1"/>
    </source>
</evidence>
<dbReference type="InterPro" id="IPR010723">
    <property type="entry name" value="HemN_C"/>
</dbReference>
<dbReference type="Pfam" id="PF06969">
    <property type="entry name" value="HemN_C"/>
    <property type="match status" value="1"/>
</dbReference>
<dbReference type="Pfam" id="PF04055">
    <property type="entry name" value="Radical_SAM"/>
    <property type="match status" value="1"/>
</dbReference>
<sequence>MAESLYVHVPFCTSICFYCDFAHVVYQKNLVQQWLHALSVQLSHMKINHQLKTIYVGGGTPGCLHDDELAALLKMLDPYCHEVQEYTVECNPESLTLEKAALLAKHGVNRVSLGMQSADDRLLASIGRHHTFADTCRAVSLLKQAGIHNISLDLMYSLPHQTMKDLQDSIARAIALEPTHLSLYSLTVEKNTVFGRKGIQPLDDDTEADMYEYICCELPRHGYRQYEISNFCLDGYESRHNLAYWHYDDFYGVSCGASGKEGLLRYDNEKNLMRYLQNPMARNEIHLDRQDAQFEMIMMSLRLKKGLDLSAYQHRFHHAYEEDYGSKTEALIKRGWLEESDGYVRCSDQGYEICNTVLEELMPEGE</sequence>
<dbReference type="GO" id="GO:0046872">
    <property type="term" value="F:metal ion binding"/>
    <property type="evidence" value="ECO:0007669"/>
    <property type="project" value="UniProtKB-UniRule"/>
</dbReference>
<dbReference type="SUPFAM" id="SSF102114">
    <property type="entry name" value="Radical SAM enzymes"/>
    <property type="match status" value="1"/>
</dbReference>
<evidence type="ECO:0000256" key="3">
    <source>
        <dbReference type="ARBA" id="ARBA00022617"/>
    </source>
</evidence>
<gene>
    <name evidence="11" type="primary">hemW</name>
    <name evidence="11" type="ORF">MOZ60_04055</name>
</gene>
<dbReference type="GO" id="GO:0051539">
    <property type="term" value="F:4 iron, 4 sulfur cluster binding"/>
    <property type="evidence" value="ECO:0007669"/>
    <property type="project" value="UniProtKB-UniRule"/>
</dbReference>
<keyword evidence="3 9" id="KW-0349">Heme</keyword>
<name>A0AB35U7J3_9FIRM</name>
<evidence type="ECO:0000256" key="2">
    <source>
        <dbReference type="ARBA" id="ARBA00017228"/>
    </source>
</evidence>
<dbReference type="PANTHER" id="PTHR13932">
    <property type="entry name" value="COPROPORPHYRINIGEN III OXIDASE"/>
    <property type="match status" value="1"/>
</dbReference>
<dbReference type="EMBL" id="JALBUR010000006">
    <property type="protein sequence ID" value="MDX8419265.1"/>
    <property type="molecule type" value="Genomic_DNA"/>
</dbReference>
<dbReference type="SMART" id="SM00729">
    <property type="entry name" value="Elp3"/>
    <property type="match status" value="1"/>
</dbReference>
<keyword evidence="9" id="KW-0963">Cytoplasm</keyword>
<dbReference type="InterPro" id="IPR013785">
    <property type="entry name" value="Aldolase_TIM"/>
</dbReference>
<evidence type="ECO:0000256" key="9">
    <source>
        <dbReference type="RuleBase" id="RU364116"/>
    </source>
</evidence>
<comment type="subcellular location">
    <subcellularLocation>
        <location evidence="9">Cytoplasm</location>
    </subcellularLocation>
</comment>
<dbReference type="SFLD" id="SFLDS00029">
    <property type="entry name" value="Radical_SAM"/>
    <property type="match status" value="1"/>
</dbReference>
<evidence type="ECO:0000256" key="7">
    <source>
        <dbReference type="ARBA" id="ARBA00023014"/>
    </source>
</evidence>
<dbReference type="SFLD" id="SFLDF00562">
    <property type="entry name" value="HemN-like__clustered_with_heat"/>
    <property type="match status" value="1"/>
</dbReference>
<evidence type="ECO:0000259" key="10">
    <source>
        <dbReference type="PROSITE" id="PS51918"/>
    </source>
</evidence>
<comment type="similarity">
    <text evidence="1">Belongs to the anaerobic coproporphyrinogen-III oxidase family. HemW subfamily.</text>
</comment>
<dbReference type="GO" id="GO:0006779">
    <property type="term" value="P:porphyrin-containing compound biosynthetic process"/>
    <property type="evidence" value="ECO:0007669"/>
    <property type="project" value="InterPro"/>
</dbReference>
<dbReference type="InterPro" id="IPR004559">
    <property type="entry name" value="HemW-like"/>
</dbReference>
<dbReference type="InterPro" id="IPR034505">
    <property type="entry name" value="Coproporphyrinogen-III_oxidase"/>
</dbReference>
<evidence type="ECO:0000256" key="8">
    <source>
        <dbReference type="ARBA" id="ARBA00023186"/>
    </source>
</evidence>
<organism evidence="11 12">
    <name type="scientific">Grylomicrobium aquisgranensis</name>
    <dbReference type="NCBI Taxonomy" id="2926318"/>
    <lineage>
        <taxon>Bacteria</taxon>
        <taxon>Bacillati</taxon>
        <taxon>Bacillota</taxon>
        <taxon>Erysipelotrichia</taxon>
        <taxon>Erysipelotrichales</taxon>
        <taxon>Erysipelotrichaceae</taxon>
        <taxon>Grylomicrobium</taxon>
    </lineage>
</organism>
<feature type="domain" description="Radical SAM core" evidence="10">
    <location>
        <begin position="1"/>
        <end position="224"/>
    </location>
</feature>
<keyword evidence="7 9" id="KW-0411">Iron-sulfur</keyword>
<dbReference type="AlphaFoldDB" id="A0AB35U7J3"/>
<comment type="caution">
    <text evidence="11">The sequence shown here is derived from an EMBL/GenBank/DDBJ whole genome shotgun (WGS) entry which is preliminary data.</text>
</comment>
<dbReference type="Gene3D" id="3.20.20.70">
    <property type="entry name" value="Aldolase class I"/>
    <property type="match status" value="1"/>
</dbReference>
<dbReference type="SFLD" id="SFLDG01065">
    <property type="entry name" value="anaerobic_coproporphyrinogen-I"/>
    <property type="match status" value="1"/>
</dbReference>
<evidence type="ECO:0000313" key="12">
    <source>
        <dbReference type="Proteomes" id="UP001286174"/>
    </source>
</evidence>
<keyword evidence="4 9" id="KW-0949">S-adenosyl-L-methionine</keyword>
<proteinExistence type="inferred from homology"/>
<dbReference type="InterPro" id="IPR058240">
    <property type="entry name" value="rSAM_sf"/>
</dbReference>
<accession>A0AB35U7J3</accession>
<dbReference type="GO" id="GO:0004109">
    <property type="term" value="F:coproporphyrinogen oxidase activity"/>
    <property type="evidence" value="ECO:0007669"/>
    <property type="project" value="InterPro"/>
</dbReference>
<dbReference type="PROSITE" id="PS51918">
    <property type="entry name" value="RADICAL_SAM"/>
    <property type="match status" value="1"/>
</dbReference>
<dbReference type="RefSeq" id="WP_370595738.1">
    <property type="nucleotide sequence ID" value="NZ_JALBUR010000006.1"/>
</dbReference>
<protein>
    <recommendedName>
        <fullName evidence="2 9">Heme chaperone HemW</fullName>
    </recommendedName>
</protein>
<evidence type="ECO:0000256" key="6">
    <source>
        <dbReference type="ARBA" id="ARBA00023004"/>
    </source>
</evidence>
<evidence type="ECO:0000256" key="5">
    <source>
        <dbReference type="ARBA" id="ARBA00022723"/>
    </source>
</evidence>
<dbReference type="InterPro" id="IPR006638">
    <property type="entry name" value="Elp3/MiaA/NifB-like_rSAM"/>
</dbReference>
<dbReference type="InterPro" id="IPR007197">
    <property type="entry name" value="rSAM"/>
</dbReference>